<dbReference type="SMART" id="SM00398">
    <property type="entry name" value="HMG"/>
    <property type="match status" value="1"/>
</dbReference>
<name>A0A6A6XSF0_9PLEO</name>
<evidence type="ECO:0000256" key="2">
    <source>
        <dbReference type="SAM" id="MobiDB-lite"/>
    </source>
</evidence>
<keyword evidence="1" id="KW-0238">DNA-binding</keyword>
<keyword evidence="1" id="KW-0539">Nucleus</keyword>
<evidence type="ECO:0000313" key="5">
    <source>
        <dbReference type="Proteomes" id="UP000799757"/>
    </source>
</evidence>
<dbReference type="EMBL" id="MU001773">
    <property type="protein sequence ID" value="KAF2798945.1"/>
    <property type="molecule type" value="Genomic_DNA"/>
</dbReference>
<dbReference type="SUPFAM" id="SSF47095">
    <property type="entry name" value="HMG-box"/>
    <property type="match status" value="1"/>
</dbReference>
<dbReference type="GO" id="GO:0005634">
    <property type="term" value="C:nucleus"/>
    <property type="evidence" value="ECO:0007669"/>
    <property type="project" value="UniProtKB-UniRule"/>
</dbReference>
<evidence type="ECO:0000259" key="3">
    <source>
        <dbReference type="PROSITE" id="PS50118"/>
    </source>
</evidence>
<protein>
    <recommendedName>
        <fullName evidence="3">HMG box domain-containing protein</fullName>
    </recommendedName>
</protein>
<feature type="domain" description="HMG box" evidence="3">
    <location>
        <begin position="127"/>
        <end position="202"/>
    </location>
</feature>
<gene>
    <name evidence="4" type="ORF">K505DRAFT_232121</name>
</gene>
<dbReference type="PROSITE" id="PS50118">
    <property type="entry name" value="HMG_BOX_2"/>
    <property type="match status" value="1"/>
</dbReference>
<organism evidence="4 5">
    <name type="scientific">Melanomma pulvis-pyrius CBS 109.77</name>
    <dbReference type="NCBI Taxonomy" id="1314802"/>
    <lineage>
        <taxon>Eukaryota</taxon>
        <taxon>Fungi</taxon>
        <taxon>Dikarya</taxon>
        <taxon>Ascomycota</taxon>
        <taxon>Pezizomycotina</taxon>
        <taxon>Dothideomycetes</taxon>
        <taxon>Pleosporomycetidae</taxon>
        <taxon>Pleosporales</taxon>
        <taxon>Melanommataceae</taxon>
        <taxon>Melanomma</taxon>
    </lineage>
</organism>
<feature type="compositionally biased region" description="Basic residues" evidence="2">
    <location>
        <begin position="387"/>
        <end position="396"/>
    </location>
</feature>
<feature type="compositionally biased region" description="Polar residues" evidence="2">
    <location>
        <begin position="267"/>
        <end position="279"/>
    </location>
</feature>
<feature type="compositionally biased region" description="Low complexity" evidence="2">
    <location>
        <begin position="368"/>
        <end position="379"/>
    </location>
</feature>
<proteinExistence type="predicted"/>
<dbReference type="OrthoDB" id="5550281at2759"/>
<dbReference type="Proteomes" id="UP000799757">
    <property type="component" value="Unassembled WGS sequence"/>
</dbReference>
<feature type="region of interest" description="Disordered" evidence="2">
    <location>
        <begin position="201"/>
        <end position="290"/>
    </location>
</feature>
<dbReference type="InterPro" id="IPR036910">
    <property type="entry name" value="HMG_box_dom_sf"/>
</dbReference>
<dbReference type="GO" id="GO:0003677">
    <property type="term" value="F:DNA binding"/>
    <property type="evidence" value="ECO:0007669"/>
    <property type="project" value="UniProtKB-UniRule"/>
</dbReference>
<evidence type="ECO:0000256" key="1">
    <source>
        <dbReference type="PROSITE-ProRule" id="PRU00267"/>
    </source>
</evidence>
<dbReference type="Gene3D" id="1.10.30.10">
    <property type="entry name" value="High mobility group box domain"/>
    <property type="match status" value="1"/>
</dbReference>
<keyword evidence="5" id="KW-1185">Reference proteome</keyword>
<evidence type="ECO:0000313" key="4">
    <source>
        <dbReference type="EMBL" id="KAF2798945.1"/>
    </source>
</evidence>
<dbReference type="InterPro" id="IPR009071">
    <property type="entry name" value="HMG_box_dom"/>
</dbReference>
<reference evidence="4" key="1">
    <citation type="journal article" date="2020" name="Stud. Mycol.">
        <title>101 Dothideomycetes genomes: a test case for predicting lifestyles and emergence of pathogens.</title>
        <authorList>
            <person name="Haridas S."/>
            <person name="Albert R."/>
            <person name="Binder M."/>
            <person name="Bloem J."/>
            <person name="Labutti K."/>
            <person name="Salamov A."/>
            <person name="Andreopoulos B."/>
            <person name="Baker S."/>
            <person name="Barry K."/>
            <person name="Bills G."/>
            <person name="Bluhm B."/>
            <person name="Cannon C."/>
            <person name="Castanera R."/>
            <person name="Culley D."/>
            <person name="Daum C."/>
            <person name="Ezra D."/>
            <person name="Gonzalez J."/>
            <person name="Henrissat B."/>
            <person name="Kuo A."/>
            <person name="Liang C."/>
            <person name="Lipzen A."/>
            <person name="Lutzoni F."/>
            <person name="Magnuson J."/>
            <person name="Mondo S."/>
            <person name="Nolan M."/>
            <person name="Ohm R."/>
            <person name="Pangilinan J."/>
            <person name="Park H.-J."/>
            <person name="Ramirez L."/>
            <person name="Alfaro M."/>
            <person name="Sun H."/>
            <person name="Tritt A."/>
            <person name="Yoshinaga Y."/>
            <person name="Zwiers L.-H."/>
            <person name="Turgeon B."/>
            <person name="Goodwin S."/>
            <person name="Spatafora J."/>
            <person name="Crous P."/>
            <person name="Grigoriev I."/>
        </authorList>
    </citation>
    <scope>NUCLEOTIDE SEQUENCE</scope>
    <source>
        <strain evidence="4">CBS 109.77</strain>
    </source>
</reference>
<dbReference type="AlphaFoldDB" id="A0A6A6XSF0"/>
<accession>A0A6A6XSF0</accession>
<feature type="DNA-binding region" description="HMG box" evidence="1">
    <location>
        <begin position="127"/>
        <end position="202"/>
    </location>
</feature>
<feature type="region of interest" description="Disordered" evidence="2">
    <location>
        <begin position="308"/>
        <end position="403"/>
    </location>
</feature>
<sequence>MPSSSPLSPACKSAVRRLVPKTLPVEYVAYKDGYRQVIMSLSNLQAGLTHVQNGLNELLRAYMQHTASVLAGENIAETLQLPPHITATANAAVEAASTAASTLTQAVAPTPKLKRKREKKIKDPNAPKRPLTAMFLYASAARDIVKGDLAAALGPDEKIQPNAVNLEITKRWNEMPDEDKERWRASYRDSLAKYLDEKKEYEAKTGVNDPHLHEEEPSDEAEAGALDSDASSDSEDEGAAVAPTPVKVPTPPVANTKTPRPNKRQKTAPTPQVNGNGSLATVPIAPATSHVTTVPFPVIPTARMAQILPPGSSIELPASTPAKEKKDKKKKAVPQPIAPAPAKEPSLDDPKKKAKSSRSTRNTEAEADPAATVVPATPAAEKELKGPAKKRDRSKRKSEGAAA</sequence>
<dbReference type="Pfam" id="PF00505">
    <property type="entry name" value="HMG_box"/>
    <property type="match status" value="1"/>
</dbReference>